<dbReference type="InterPro" id="IPR000160">
    <property type="entry name" value="GGDEF_dom"/>
</dbReference>
<dbReference type="PROSITE" id="PS50883">
    <property type="entry name" value="EAL"/>
    <property type="match status" value="1"/>
</dbReference>
<dbReference type="NCBIfam" id="TIGR00254">
    <property type="entry name" value="GGDEF"/>
    <property type="match status" value="1"/>
</dbReference>
<sequence>MRLSALFGHFTAKIVIPVFAIAAVVGVGVAGLLMWSSQQTDHVAIERQERLVQLVVSQLQTSIAHNQESVTVWDDAVRAVRDGADREWLDYNLGEWMHTYFGHDGAFILDPAGKLVYAFSTEIEKGEEAFAEVAGPAAPLLKVVRTKMLTGDMEGVSDRMLSPGASDLVVVHGHPAVVSVKPIVSDTGDIEQTPGEEYLHVAIRYLDGDFVTELEGDYLFEGMRFAWTDERAEGEEAMPLQAVSGQVIGYFIWQPYKPGEAVLYRMAPVLLVILGLVLVTIATLLLVINQRSKKLKASEARMQFLALHDPLTGLPNRALFDQRLDDALRAVREAGARVAVLYLDLDRFKHVNDTLGHPVGDMVIREFAERLKALTGRGDTVARIGGDEFIVIMPKLRQAREVETLCQRIVETLERPFEVDGHQVFSGVSIGVAFAPAHGAERTELTRKADIALYHAKSAGRSRYAIFGNAMDAVLQTRRDIERDLRLAMGRKDEISIHYQPRYAAEDMRITGVEALLRWNHPTKGWISPSVFVSVAEETGLVEALGELVMREACKAAVLWSEVTVSVNTSVIELRNPGFAAKVGETLRACGLHPRRLEIEVTEGAISDNVGHCEQNIRALREMGVQIALDDFGTGFSSLGRLKQLQVDRIKIDRSFVHGFGRLSGDEAIVQAMIHLARARGLRTTAEGVETREQSDYLKQVGCDELQGFLFSSPVTLSQIDALLGVKRRTLTVVSSVA</sequence>
<gene>
    <name evidence="4" type="ORF">N5A92_07585</name>
</gene>
<keyword evidence="5" id="KW-1185">Reference proteome</keyword>
<dbReference type="InterPro" id="IPR001633">
    <property type="entry name" value="EAL_dom"/>
</dbReference>
<dbReference type="CDD" id="cd01949">
    <property type="entry name" value="GGDEF"/>
    <property type="match status" value="1"/>
</dbReference>
<dbReference type="SMART" id="SM00267">
    <property type="entry name" value="GGDEF"/>
    <property type="match status" value="1"/>
</dbReference>
<keyword evidence="1" id="KW-1133">Transmembrane helix</keyword>
<feature type="transmembrane region" description="Helical" evidence="1">
    <location>
        <begin position="12"/>
        <end position="35"/>
    </location>
</feature>
<evidence type="ECO:0000313" key="4">
    <source>
        <dbReference type="EMBL" id="MCT7374898.1"/>
    </source>
</evidence>
<dbReference type="InterPro" id="IPR007892">
    <property type="entry name" value="CHASE4"/>
</dbReference>
<dbReference type="SUPFAM" id="SSF141868">
    <property type="entry name" value="EAL domain-like"/>
    <property type="match status" value="1"/>
</dbReference>
<dbReference type="Pfam" id="PF00990">
    <property type="entry name" value="GGDEF"/>
    <property type="match status" value="1"/>
</dbReference>
<dbReference type="SMART" id="SM00052">
    <property type="entry name" value="EAL"/>
    <property type="match status" value="1"/>
</dbReference>
<organism evidence="4 5">
    <name type="scientific">Chelativorans salis</name>
    <dbReference type="NCBI Taxonomy" id="2978478"/>
    <lineage>
        <taxon>Bacteria</taxon>
        <taxon>Pseudomonadati</taxon>
        <taxon>Pseudomonadota</taxon>
        <taxon>Alphaproteobacteria</taxon>
        <taxon>Hyphomicrobiales</taxon>
        <taxon>Phyllobacteriaceae</taxon>
        <taxon>Chelativorans</taxon>
    </lineage>
</organism>
<protein>
    <submittedName>
        <fullName evidence="4">EAL domain-containing protein</fullName>
    </submittedName>
</protein>
<evidence type="ECO:0000259" key="3">
    <source>
        <dbReference type="PROSITE" id="PS50887"/>
    </source>
</evidence>
<keyword evidence="1" id="KW-0812">Transmembrane</keyword>
<dbReference type="InterPro" id="IPR052155">
    <property type="entry name" value="Biofilm_reg_signaling"/>
</dbReference>
<feature type="domain" description="EAL" evidence="2">
    <location>
        <begin position="478"/>
        <end position="728"/>
    </location>
</feature>
<dbReference type="InterPro" id="IPR043128">
    <property type="entry name" value="Rev_trsase/Diguanyl_cyclase"/>
</dbReference>
<dbReference type="Pfam" id="PF05228">
    <property type="entry name" value="CHASE4"/>
    <property type="match status" value="1"/>
</dbReference>
<dbReference type="RefSeq" id="WP_260901465.1">
    <property type="nucleotide sequence ID" value="NZ_JAOCZP010000002.1"/>
</dbReference>
<keyword evidence="1" id="KW-0472">Membrane</keyword>
<dbReference type="PROSITE" id="PS50887">
    <property type="entry name" value="GGDEF"/>
    <property type="match status" value="1"/>
</dbReference>
<dbReference type="EMBL" id="JAOCZP010000002">
    <property type="protein sequence ID" value="MCT7374898.1"/>
    <property type="molecule type" value="Genomic_DNA"/>
</dbReference>
<name>A0ABT2LNB7_9HYPH</name>
<proteinExistence type="predicted"/>
<dbReference type="Gene3D" id="3.20.20.450">
    <property type="entry name" value="EAL domain"/>
    <property type="match status" value="1"/>
</dbReference>
<feature type="transmembrane region" description="Helical" evidence="1">
    <location>
        <begin position="266"/>
        <end position="288"/>
    </location>
</feature>
<dbReference type="InterPro" id="IPR035919">
    <property type="entry name" value="EAL_sf"/>
</dbReference>
<dbReference type="Proteomes" id="UP001320831">
    <property type="component" value="Unassembled WGS sequence"/>
</dbReference>
<evidence type="ECO:0000313" key="5">
    <source>
        <dbReference type="Proteomes" id="UP001320831"/>
    </source>
</evidence>
<evidence type="ECO:0000256" key="1">
    <source>
        <dbReference type="SAM" id="Phobius"/>
    </source>
</evidence>
<dbReference type="SUPFAM" id="SSF55073">
    <property type="entry name" value="Nucleotide cyclase"/>
    <property type="match status" value="1"/>
</dbReference>
<accession>A0ABT2LNB7</accession>
<dbReference type="PANTHER" id="PTHR44757:SF10">
    <property type="entry name" value="MEMBRANE PROTEIN"/>
    <property type="match status" value="1"/>
</dbReference>
<dbReference type="InterPro" id="IPR029787">
    <property type="entry name" value="Nucleotide_cyclase"/>
</dbReference>
<feature type="domain" description="GGDEF" evidence="3">
    <location>
        <begin position="336"/>
        <end position="469"/>
    </location>
</feature>
<dbReference type="Gene3D" id="3.30.70.270">
    <property type="match status" value="1"/>
</dbReference>
<evidence type="ECO:0000259" key="2">
    <source>
        <dbReference type="PROSITE" id="PS50883"/>
    </source>
</evidence>
<dbReference type="Pfam" id="PF00563">
    <property type="entry name" value="EAL"/>
    <property type="match status" value="1"/>
</dbReference>
<dbReference type="PANTHER" id="PTHR44757">
    <property type="entry name" value="DIGUANYLATE CYCLASE DGCP"/>
    <property type="match status" value="1"/>
</dbReference>
<dbReference type="CDD" id="cd01948">
    <property type="entry name" value="EAL"/>
    <property type="match status" value="1"/>
</dbReference>
<reference evidence="4 5" key="1">
    <citation type="submission" date="2022-09" db="EMBL/GenBank/DDBJ databases">
        <title>Chelativorans salina sp. nov., a novel slightly halophilic bacterium isolated from a saline lake sediment enrichment.</title>
        <authorList>
            <person name="Gao L."/>
            <person name="Fang B.-Z."/>
            <person name="Li W.-J."/>
        </authorList>
    </citation>
    <scope>NUCLEOTIDE SEQUENCE [LARGE SCALE GENOMIC DNA]</scope>
    <source>
        <strain evidence="4 5">EGI FJ00035</strain>
    </source>
</reference>
<comment type="caution">
    <text evidence="4">The sequence shown here is derived from an EMBL/GenBank/DDBJ whole genome shotgun (WGS) entry which is preliminary data.</text>
</comment>